<evidence type="ECO:0000313" key="7">
    <source>
        <dbReference type="EMBL" id="RZC38999.1"/>
    </source>
</evidence>
<dbReference type="PROSITE" id="PS51450">
    <property type="entry name" value="LRR"/>
    <property type="match status" value="5"/>
</dbReference>
<sequence length="534" mass="61940">MRPLLFILLLPLVKSEEYLCEINACEALEQSKIDLQEFIDSLEENNNNSYLLRLERRLRALEQPVWKISKLNERWIECAQGPCKCRPETKSLSCWQQNLPVLPATQILPQDTVSIVNLNVSFSDLGINGLTTLNKNAFLMLSYLSELDLFDNKLDHLPDSIFDDLHSLQYLRLHKNKIEDIPDDLLLKLRNLQTLDMSNNKIRQLPPHFFRGNPKIIVLHMSRNIIKILPQTLFNNLELLEDLDLSNNKIERLPKFLFTDLKNLKRLQLAENRIDYLPSALFDTLINLEYLNLRRNHVSSISEKLFYALSNLKSLQLTSNHLRRVAIQINDFRNLINLEELHLGQNFISELAEDSFESNTNLKKLYLFSNNLEELKEKSFNGLNNLTTLLINNNILKSIDQDIFAYIPNLEKLLMIFCFRDLDSNKFHFLPSKCLDYLKKLISIKLAKNPWHCDCSILYLAGWVDENNNKVWDIQPTCRSPANLGGSLLKDMGFNDLCKGQWASMMNLSPRVPIRHVTVQPPPTTSNPEQNNSN</sequence>
<keyword evidence="3" id="KW-0677">Repeat</keyword>
<protein>
    <submittedName>
        <fullName evidence="7">Leucine-rich repeat-containing protein 15</fullName>
    </submittedName>
</protein>
<dbReference type="EMBL" id="QDEB01038184">
    <property type="protein sequence ID" value="RZC38999.1"/>
    <property type="molecule type" value="Genomic_DNA"/>
</dbReference>
<dbReference type="PRINTS" id="PR00019">
    <property type="entry name" value="LEURICHRPT"/>
</dbReference>
<comment type="caution">
    <text evidence="7">The sequence shown here is derived from an EMBL/GenBank/DDBJ whole genome shotgun (WGS) entry which is preliminary data.</text>
</comment>
<keyword evidence="8" id="KW-1185">Reference proteome</keyword>
<evidence type="ECO:0000256" key="3">
    <source>
        <dbReference type="ARBA" id="ARBA00022737"/>
    </source>
</evidence>
<keyword evidence="2 5" id="KW-0732">Signal</keyword>
<dbReference type="SUPFAM" id="SSF52058">
    <property type="entry name" value="L domain-like"/>
    <property type="match status" value="1"/>
</dbReference>
<accession>A0A482W2L9</accession>
<keyword evidence="1" id="KW-0433">Leucine-rich repeat</keyword>
<dbReference type="SMART" id="SM00082">
    <property type="entry name" value="LRRCT"/>
    <property type="match status" value="1"/>
</dbReference>
<dbReference type="GO" id="GO:0031012">
    <property type="term" value="C:extracellular matrix"/>
    <property type="evidence" value="ECO:0007669"/>
    <property type="project" value="TreeGrafter"/>
</dbReference>
<feature type="signal peptide" evidence="5">
    <location>
        <begin position="1"/>
        <end position="15"/>
    </location>
</feature>
<organism evidence="7 8">
    <name type="scientific">Asbolus verrucosus</name>
    <name type="common">Desert ironclad beetle</name>
    <dbReference type="NCBI Taxonomy" id="1661398"/>
    <lineage>
        <taxon>Eukaryota</taxon>
        <taxon>Metazoa</taxon>
        <taxon>Ecdysozoa</taxon>
        <taxon>Arthropoda</taxon>
        <taxon>Hexapoda</taxon>
        <taxon>Insecta</taxon>
        <taxon>Pterygota</taxon>
        <taxon>Neoptera</taxon>
        <taxon>Endopterygota</taxon>
        <taxon>Coleoptera</taxon>
        <taxon>Polyphaga</taxon>
        <taxon>Cucujiformia</taxon>
        <taxon>Tenebrionidae</taxon>
        <taxon>Pimeliinae</taxon>
        <taxon>Asbolus</taxon>
    </lineage>
</organism>
<feature type="chain" id="PRO_5019752700" evidence="5">
    <location>
        <begin position="16"/>
        <end position="534"/>
    </location>
</feature>
<dbReference type="AlphaFoldDB" id="A0A482W2L9"/>
<dbReference type="InterPro" id="IPR050328">
    <property type="entry name" value="Dev_Immune_Receptor"/>
</dbReference>
<gene>
    <name evidence="7" type="ORF">BDFB_007115</name>
</gene>
<dbReference type="STRING" id="1661398.A0A482W2L9"/>
<dbReference type="InterPro" id="IPR032675">
    <property type="entry name" value="LRR_dom_sf"/>
</dbReference>
<dbReference type="Pfam" id="PF13855">
    <property type="entry name" value="LRR_8"/>
    <property type="match status" value="4"/>
</dbReference>
<dbReference type="FunFam" id="3.80.10.10:FF:000770">
    <property type="entry name" value="Uncharacterized protein"/>
    <property type="match status" value="1"/>
</dbReference>
<name>A0A482W2L9_ASBVE</name>
<evidence type="ECO:0000256" key="5">
    <source>
        <dbReference type="SAM" id="SignalP"/>
    </source>
</evidence>
<reference evidence="7 8" key="1">
    <citation type="submission" date="2017-03" db="EMBL/GenBank/DDBJ databases">
        <title>Genome of the blue death feigning beetle - Asbolus verrucosus.</title>
        <authorList>
            <person name="Rider S.D."/>
        </authorList>
    </citation>
    <scope>NUCLEOTIDE SEQUENCE [LARGE SCALE GENOMIC DNA]</scope>
    <source>
        <strain evidence="7">Butters</strain>
        <tissue evidence="7">Head and leg muscle</tissue>
    </source>
</reference>
<dbReference type="InterPro" id="IPR000483">
    <property type="entry name" value="Cys-rich_flank_reg_C"/>
</dbReference>
<evidence type="ECO:0000256" key="2">
    <source>
        <dbReference type="ARBA" id="ARBA00022729"/>
    </source>
</evidence>
<dbReference type="InterPro" id="IPR001611">
    <property type="entry name" value="Leu-rich_rpt"/>
</dbReference>
<dbReference type="SMART" id="SM00369">
    <property type="entry name" value="LRR_TYP"/>
    <property type="match status" value="11"/>
</dbReference>
<dbReference type="Gene3D" id="3.80.10.10">
    <property type="entry name" value="Ribonuclease Inhibitor"/>
    <property type="match status" value="4"/>
</dbReference>
<evidence type="ECO:0000313" key="8">
    <source>
        <dbReference type="Proteomes" id="UP000292052"/>
    </source>
</evidence>
<keyword evidence="4" id="KW-0325">Glycoprotein</keyword>
<dbReference type="InterPro" id="IPR003591">
    <property type="entry name" value="Leu-rich_rpt_typical-subtyp"/>
</dbReference>
<dbReference type="PANTHER" id="PTHR24373:SF262">
    <property type="entry name" value="LEUCINE-RICH REPEAT-CONTAINING PROTEIN 15"/>
    <property type="match status" value="1"/>
</dbReference>
<evidence type="ECO:0000256" key="1">
    <source>
        <dbReference type="ARBA" id="ARBA00022614"/>
    </source>
</evidence>
<feature type="domain" description="LRRCT" evidence="6">
    <location>
        <begin position="449"/>
        <end position="499"/>
    </location>
</feature>
<dbReference type="OrthoDB" id="2013775at2759"/>
<proteinExistence type="predicted"/>
<evidence type="ECO:0000256" key="4">
    <source>
        <dbReference type="ARBA" id="ARBA00023180"/>
    </source>
</evidence>
<dbReference type="Proteomes" id="UP000292052">
    <property type="component" value="Unassembled WGS sequence"/>
</dbReference>
<dbReference type="GO" id="GO:0005615">
    <property type="term" value="C:extracellular space"/>
    <property type="evidence" value="ECO:0007669"/>
    <property type="project" value="TreeGrafter"/>
</dbReference>
<evidence type="ECO:0000259" key="6">
    <source>
        <dbReference type="SMART" id="SM00082"/>
    </source>
</evidence>
<dbReference type="PANTHER" id="PTHR24373">
    <property type="entry name" value="SLIT RELATED LEUCINE-RICH REPEAT NEURONAL PROTEIN"/>
    <property type="match status" value="1"/>
</dbReference>